<feature type="transmembrane region" description="Helical" evidence="2">
    <location>
        <begin position="150"/>
        <end position="174"/>
    </location>
</feature>
<dbReference type="AlphaFoldDB" id="A0A9W9ZAB1"/>
<evidence type="ECO:0000313" key="4">
    <source>
        <dbReference type="Proteomes" id="UP001163046"/>
    </source>
</evidence>
<keyword evidence="2" id="KW-0812">Transmembrane</keyword>
<dbReference type="EMBL" id="MU826370">
    <property type="protein sequence ID" value="KAJ7378033.1"/>
    <property type="molecule type" value="Genomic_DNA"/>
</dbReference>
<sequence>MENQLKLQEERRRERGIGWKLRYLKRGSIWRRKCRSRRRVKRGGLEDRKMLSSQLEEIQQIEVSQRRELERLEKKRLRVLREQRETMFKPQMEELQEEIEKAKTAISTAMDKWIHNQAQDSKLAHHVDEFVELTSVCYLRTLPGTYGFRALYMALPPFLAFIVLNTIFMLPWFVSSVDKFTCFAVFVISDDKWSTEAMLEECIMEKLALIPDHAKLVVTPSEWKTIGTVPETLHVMYNVV</sequence>
<name>A0A9W9ZAB1_9CNID</name>
<organism evidence="3 4">
    <name type="scientific">Desmophyllum pertusum</name>
    <dbReference type="NCBI Taxonomy" id="174260"/>
    <lineage>
        <taxon>Eukaryota</taxon>
        <taxon>Metazoa</taxon>
        <taxon>Cnidaria</taxon>
        <taxon>Anthozoa</taxon>
        <taxon>Hexacorallia</taxon>
        <taxon>Scleractinia</taxon>
        <taxon>Caryophylliina</taxon>
        <taxon>Caryophylliidae</taxon>
        <taxon>Desmophyllum</taxon>
    </lineage>
</organism>
<keyword evidence="2" id="KW-1133">Transmembrane helix</keyword>
<keyword evidence="1" id="KW-0175">Coiled coil</keyword>
<gene>
    <name evidence="3" type="ORF">OS493_025350</name>
</gene>
<keyword evidence="4" id="KW-1185">Reference proteome</keyword>
<protein>
    <submittedName>
        <fullName evidence="3">Uncharacterized protein</fullName>
    </submittedName>
</protein>
<proteinExistence type="predicted"/>
<comment type="caution">
    <text evidence="3">The sequence shown here is derived from an EMBL/GenBank/DDBJ whole genome shotgun (WGS) entry which is preliminary data.</text>
</comment>
<dbReference type="Proteomes" id="UP001163046">
    <property type="component" value="Unassembled WGS sequence"/>
</dbReference>
<keyword evidence="2" id="KW-0472">Membrane</keyword>
<evidence type="ECO:0000256" key="2">
    <source>
        <dbReference type="SAM" id="Phobius"/>
    </source>
</evidence>
<evidence type="ECO:0000256" key="1">
    <source>
        <dbReference type="SAM" id="Coils"/>
    </source>
</evidence>
<evidence type="ECO:0000313" key="3">
    <source>
        <dbReference type="EMBL" id="KAJ7378033.1"/>
    </source>
</evidence>
<feature type="coiled-coil region" evidence="1">
    <location>
        <begin position="55"/>
        <end position="112"/>
    </location>
</feature>
<accession>A0A9W9ZAB1</accession>
<reference evidence="3" key="1">
    <citation type="submission" date="2023-01" db="EMBL/GenBank/DDBJ databases">
        <title>Genome assembly of the deep-sea coral Lophelia pertusa.</title>
        <authorList>
            <person name="Herrera S."/>
            <person name="Cordes E."/>
        </authorList>
    </citation>
    <scope>NUCLEOTIDE SEQUENCE</scope>
    <source>
        <strain evidence="3">USNM1676648</strain>
        <tissue evidence="3">Polyp</tissue>
    </source>
</reference>